<name>A0A3B1KED0_ASTMX</name>
<dbReference type="Bgee" id="ENSAMXG00000030632">
    <property type="expression patterns" value="Expressed in head kidney and 6 other cell types or tissues"/>
</dbReference>
<reference evidence="1" key="4">
    <citation type="submission" date="2025-09" db="UniProtKB">
        <authorList>
            <consortium name="Ensembl"/>
        </authorList>
    </citation>
    <scope>IDENTIFICATION</scope>
</reference>
<dbReference type="GeneTree" id="ENSGT00940000176901"/>
<evidence type="ECO:0000313" key="2">
    <source>
        <dbReference type="Proteomes" id="UP000018467"/>
    </source>
</evidence>
<reference evidence="1" key="3">
    <citation type="submission" date="2025-08" db="UniProtKB">
        <authorList>
            <consortium name="Ensembl"/>
        </authorList>
    </citation>
    <scope>IDENTIFICATION</scope>
</reference>
<dbReference type="InParanoid" id="A0A3B1KED0"/>
<protein>
    <submittedName>
        <fullName evidence="1">Si:ch211-172l8.4</fullName>
    </submittedName>
</protein>
<organism evidence="1 2">
    <name type="scientific">Astyanax mexicanus</name>
    <name type="common">Blind cave fish</name>
    <name type="synonym">Astyanax fasciatus mexicanus</name>
    <dbReference type="NCBI Taxonomy" id="7994"/>
    <lineage>
        <taxon>Eukaryota</taxon>
        <taxon>Metazoa</taxon>
        <taxon>Chordata</taxon>
        <taxon>Craniata</taxon>
        <taxon>Vertebrata</taxon>
        <taxon>Euteleostomi</taxon>
        <taxon>Actinopterygii</taxon>
        <taxon>Neopterygii</taxon>
        <taxon>Teleostei</taxon>
        <taxon>Ostariophysi</taxon>
        <taxon>Characiformes</taxon>
        <taxon>Characoidei</taxon>
        <taxon>Acestrorhamphidae</taxon>
        <taxon>Acestrorhamphinae</taxon>
        <taxon>Astyanax</taxon>
    </lineage>
</organism>
<reference evidence="2" key="1">
    <citation type="submission" date="2013-03" db="EMBL/GenBank/DDBJ databases">
        <authorList>
            <person name="Jeffery W."/>
            <person name="Warren W."/>
            <person name="Wilson R.K."/>
        </authorList>
    </citation>
    <scope>NUCLEOTIDE SEQUENCE</scope>
    <source>
        <strain evidence="2">female</strain>
    </source>
</reference>
<dbReference type="AlphaFoldDB" id="A0A3B1KED0"/>
<accession>A0A3B1KED0</accession>
<evidence type="ECO:0000313" key="1">
    <source>
        <dbReference type="Ensembl" id="ENSAMXP00000052863.1"/>
    </source>
</evidence>
<reference evidence="2" key="2">
    <citation type="journal article" date="2014" name="Nat. Commun.">
        <title>The cavefish genome reveals candidate genes for eye loss.</title>
        <authorList>
            <person name="McGaugh S.E."/>
            <person name="Gross J.B."/>
            <person name="Aken B."/>
            <person name="Blin M."/>
            <person name="Borowsky R."/>
            <person name="Chalopin D."/>
            <person name="Hinaux H."/>
            <person name="Jeffery W.R."/>
            <person name="Keene A."/>
            <person name="Ma L."/>
            <person name="Minx P."/>
            <person name="Murphy D."/>
            <person name="O'Quin K.E."/>
            <person name="Retaux S."/>
            <person name="Rohner N."/>
            <person name="Searle S.M."/>
            <person name="Stahl B.A."/>
            <person name="Tabin C."/>
            <person name="Volff J.N."/>
            <person name="Yoshizawa M."/>
            <person name="Warren W.C."/>
        </authorList>
    </citation>
    <scope>NUCLEOTIDE SEQUENCE [LARGE SCALE GENOMIC DNA]</scope>
    <source>
        <strain evidence="2">female</strain>
    </source>
</reference>
<dbReference type="Ensembl" id="ENSAMXT00000054953.1">
    <property type="protein sequence ID" value="ENSAMXP00000052863.1"/>
    <property type="gene ID" value="ENSAMXG00000030632.1"/>
</dbReference>
<dbReference type="Proteomes" id="UP000018467">
    <property type="component" value="Unassembled WGS sequence"/>
</dbReference>
<sequence length="115" mass="12485">MATVVPCASCYASSSVQPWGFFGRGPGGGYMSLLSYPGQRGTPKPRLAGHDPNLTLRQICHMLRVMRKVRRREAAAAAAAAKQASALGVPNSPTEKRCLPACFRRRRSNNLKRVS</sequence>
<proteinExistence type="predicted"/>
<keyword evidence="2" id="KW-1185">Reference proteome</keyword>